<gene>
    <name evidence="2" type="ORF">NCTC11388_03220</name>
</gene>
<protein>
    <submittedName>
        <fullName evidence="2">Outer membrane protein W</fullName>
    </submittedName>
</protein>
<dbReference type="InterPro" id="IPR011250">
    <property type="entry name" value="OMP/PagP_B-barrel"/>
</dbReference>
<evidence type="ECO:0000313" key="2">
    <source>
        <dbReference type="EMBL" id="SUJ22268.1"/>
    </source>
</evidence>
<dbReference type="AlphaFoldDB" id="A0A380CKE5"/>
<proteinExistence type="predicted"/>
<dbReference type="Gene3D" id="2.40.160.20">
    <property type="match status" value="1"/>
</dbReference>
<dbReference type="RefSeq" id="WP_181875964.1">
    <property type="nucleotide sequence ID" value="NZ_UGYW01000002.1"/>
</dbReference>
<feature type="signal peptide" evidence="1">
    <location>
        <begin position="1"/>
        <end position="21"/>
    </location>
</feature>
<feature type="chain" id="PRO_5016573905" evidence="1">
    <location>
        <begin position="22"/>
        <end position="216"/>
    </location>
</feature>
<dbReference type="InterPro" id="IPR005618">
    <property type="entry name" value="OMPW"/>
</dbReference>
<evidence type="ECO:0000313" key="3">
    <source>
        <dbReference type="Proteomes" id="UP000254893"/>
    </source>
</evidence>
<dbReference type="SUPFAM" id="SSF56925">
    <property type="entry name" value="OMPA-like"/>
    <property type="match status" value="1"/>
</dbReference>
<dbReference type="Pfam" id="PF03922">
    <property type="entry name" value="OmpW"/>
    <property type="match status" value="1"/>
</dbReference>
<organism evidence="2 3">
    <name type="scientific">Sphingobacterium spiritivorum</name>
    <name type="common">Flavobacterium spiritivorum</name>
    <dbReference type="NCBI Taxonomy" id="258"/>
    <lineage>
        <taxon>Bacteria</taxon>
        <taxon>Pseudomonadati</taxon>
        <taxon>Bacteroidota</taxon>
        <taxon>Sphingobacteriia</taxon>
        <taxon>Sphingobacteriales</taxon>
        <taxon>Sphingobacteriaceae</taxon>
        <taxon>Sphingobacterium</taxon>
    </lineage>
</organism>
<dbReference type="EMBL" id="UGYW01000002">
    <property type="protein sequence ID" value="SUJ22268.1"/>
    <property type="molecule type" value="Genomic_DNA"/>
</dbReference>
<name>A0A380CKE5_SPHSI</name>
<evidence type="ECO:0000256" key="1">
    <source>
        <dbReference type="SAM" id="SignalP"/>
    </source>
</evidence>
<accession>A0A380CKE5</accession>
<sequence>MLKKILLLVAVIVGITFTATAQEFSFKKNDIIVEGGFIYSVKDNKDNVAKDYFVSFIPVIGYFVSDKIVVGLSGGITNSKLTLTVGPDNNLKELVSSNKQFIFSTFGRYYFLELGSRFKTYAGLNLNYFDAKPKSIIDNNVVNIPKIEGYGASTSLGMNYFLTKRFAVNFNLGEIVGFRSVKSGEESASLYQELSSNINVFGNFFEQSTFGLTYKF</sequence>
<dbReference type="Proteomes" id="UP000254893">
    <property type="component" value="Unassembled WGS sequence"/>
</dbReference>
<dbReference type="GO" id="GO:0019867">
    <property type="term" value="C:outer membrane"/>
    <property type="evidence" value="ECO:0007669"/>
    <property type="project" value="InterPro"/>
</dbReference>
<keyword evidence="1" id="KW-0732">Signal</keyword>
<reference evidence="2 3" key="1">
    <citation type="submission" date="2018-06" db="EMBL/GenBank/DDBJ databases">
        <authorList>
            <consortium name="Pathogen Informatics"/>
            <person name="Doyle S."/>
        </authorList>
    </citation>
    <scope>NUCLEOTIDE SEQUENCE [LARGE SCALE GENOMIC DNA]</scope>
    <source>
        <strain evidence="2 3">NCTC11388</strain>
    </source>
</reference>